<proteinExistence type="predicted"/>
<organism evidence="1">
    <name type="scientific">marine sediment metagenome</name>
    <dbReference type="NCBI Taxonomy" id="412755"/>
    <lineage>
        <taxon>unclassified sequences</taxon>
        <taxon>metagenomes</taxon>
        <taxon>ecological metagenomes</taxon>
    </lineage>
</organism>
<sequence length="35" mass="4275">MLSVRRHSQFRSYCQCDIGKTYLNISNAFFYRCCY</sequence>
<dbReference type="EMBL" id="AYSL01000475">
    <property type="protein sequence ID" value="KTF07551.1"/>
    <property type="molecule type" value="Genomic_DNA"/>
</dbReference>
<dbReference type="AlphaFoldDB" id="A0A1B6NW43"/>
<comment type="caution">
    <text evidence="1">The sequence shown here is derived from an EMBL/GenBank/DDBJ whole genome shotgun (WGS) entry which is preliminary data.</text>
</comment>
<reference evidence="1" key="1">
    <citation type="submission" date="2013-11" db="EMBL/GenBank/DDBJ databases">
        <title>Microbial diversity, functional groups and degradation webs in Northern and Southern Mediterranean and Red Sea marine crude oil polluted sites.</title>
        <authorList>
            <person name="Daffonchio D."/>
            <person name="Mapelli F."/>
            <person name="Ferrer M."/>
            <person name="Richter M."/>
            <person name="Cherif A."/>
            <person name="Malkawi H.I."/>
            <person name="Yakimov M.M."/>
            <person name="Abdel-Fattah Y.R."/>
            <person name="Blaghen M."/>
            <person name="Golyshin P.N."/>
            <person name="Kalogerakis N."/>
            <person name="Boon N."/>
            <person name="Magagnini M."/>
            <person name="Fava F."/>
        </authorList>
    </citation>
    <scope>NUCLEOTIDE SEQUENCE</scope>
</reference>
<evidence type="ECO:0000313" key="1">
    <source>
        <dbReference type="EMBL" id="KTF07551.1"/>
    </source>
</evidence>
<accession>A0A1B6NW43</accession>
<name>A0A1B6NW43_9ZZZZ</name>
<protein>
    <submittedName>
        <fullName evidence="1">Uncharacterized protein</fullName>
    </submittedName>
</protein>
<gene>
    <name evidence="1" type="ORF">MGSAQ_000954</name>
</gene>